<dbReference type="GO" id="GO:0000049">
    <property type="term" value="F:tRNA binding"/>
    <property type="evidence" value="ECO:0007669"/>
    <property type="project" value="InterPro"/>
</dbReference>
<comment type="pathway">
    <text evidence="1">Protein modification; protein glycosylation.</text>
</comment>
<keyword evidence="2" id="KW-0328">Glycosyltransferase</keyword>
<feature type="compositionally biased region" description="Low complexity" evidence="9">
    <location>
        <begin position="446"/>
        <end position="464"/>
    </location>
</feature>
<keyword evidence="7" id="KW-0539">Nucleus</keyword>
<evidence type="ECO:0000256" key="5">
    <source>
        <dbReference type="ARBA" id="ARBA00093542"/>
    </source>
</evidence>
<comment type="pathway">
    <text evidence="7">tRNA modification; N(7)-methylguanine-tRNA biosynthesis.</text>
</comment>
<evidence type="ECO:0000256" key="1">
    <source>
        <dbReference type="ARBA" id="ARBA00004922"/>
    </source>
</evidence>
<dbReference type="GO" id="GO:0032447">
    <property type="term" value="P:protein urmylation"/>
    <property type="evidence" value="ECO:0007669"/>
    <property type="project" value="UniProtKB-UniRule"/>
</dbReference>
<proteinExistence type="inferred from homology"/>
<dbReference type="Gene3D" id="3.40.50.620">
    <property type="entry name" value="HUPs"/>
    <property type="match status" value="1"/>
</dbReference>
<feature type="region of interest" description="Disordered" evidence="9">
    <location>
        <begin position="114"/>
        <end position="187"/>
    </location>
</feature>
<comment type="similarity">
    <text evidence="7">Belongs to the WD repeat TRM82 family.</text>
</comment>
<dbReference type="PROSITE" id="PS50211">
    <property type="entry name" value="DENN"/>
    <property type="match status" value="1"/>
</dbReference>
<dbReference type="InterPro" id="IPR036322">
    <property type="entry name" value="WD40_repeat_dom_sf"/>
</dbReference>
<comment type="subunit">
    <text evidence="5">Forms a heterodimer with the catalytic subunit Mettl1. Interacts with mei-P26 and weakly interacts with bgcn; required for the function or formation of the mei-P26-bgcn-bam-sxl complex. Interacts with nanos; may be involved in mei-P26-dependent derepression of the BMP signaling pathway. Interacts with Myc; the interaction may be mediated by mei-P26 and may be involved in the regulation of ribosome biogenesis.</text>
</comment>
<gene>
    <name evidence="11" type="ORF">V9T40_004973</name>
</gene>
<dbReference type="GO" id="GO:0008375">
    <property type="term" value="F:acetylglucosaminyltransferase activity"/>
    <property type="evidence" value="ECO:0007669"/>
    <property type="project" value="UniProtKB-ARBA"/>
</dbReference>
<keyword evidence="3" id="KW-0808">Transferase</keyword>
<evidence type="ECO:0000256" key="7">
    <source>
        <dbReference type="HAMAP-Rule" id="MF_03056"/>
    </source>
</evidence>
<dbReference type="HAMAP" id="MF_03054">
    <property type="entry name" value="CTU2"/>
    <property type="match status" value="1"/>
</dbReference>
<sequence length="2200" mass="250465">MEENSRVRNIKQKFEDINGNEKIRVASKLPIYKFNLPSSEDNGDSASDLNSNAANHRANIKRTPAFRRDKTVTRASEKPECPKETKPSIVTHRVNHFNKLQIDEPLPQIVNDDLPSAKVGDFPCNSSPRKTEPGITYAKVKKPQRSMKPAVKNKKPADEPTVEYRRQLKHKNQTDSPKKVESSVNKENVRKYSPGKLTNSQIYDELSDTLKRVLRSPLPPGPPPKKPPRTFTAKPINIGLVEERKENIFPIPIPVMLKPVRSKTESEIMLKKIENALRRHQNPTSPLLSVRKVSAPDCRTEKYAMIYKNGRKSVDRSGTLELRQNLTNGTQSATQPRTGTSQSLPEADSHIYEDPKAIISSDESPTSEERLQNSLYYMSTPIESIVKPADKPFPSVTEAKNLDVKKPVDALVIDDPASKIANDISMENKIKIWMDNAYSKPWVKASDGSSDSDSMMSLNADDMSPNSQSPVDTSGEEYDQVTLRRKGYVQKIASKVITRQQSVVTPLPSDYKHLFECLLLIGLDLDTRNNKVPYIKMKYPRNADVPQWIEHMCFPDAYDWTNSSTERLNNVKEVGEDRSYVVTLTSEAGQRKYVYCRRIKPEGESVSLPLCYCILSPHQAHEFYLMILNELENRHGQSDLKFKKFLKELHDHKFPLRGQCVRINSYAEDGFEKIREDVIERPRDLRLEDLRLAKTLSQLKINTFLTIFSSLLLERKVILLSSQISKLSTCMGGLQAALLPFHWQHTLITVVPSNLISISDLCEAPTPYLIGLFKTKNNENSLLPQFTNKQQIVVVDLDEKKVIRKVGDENSILPSHLAKGIKNALQLAHSSEPRTNNLLACEAFMRLFVELIGHYRRYVRPLSYDCNQRKTFQKEAFVKAGSTHSVRMFLEWFVETASFATFIELRLSSGLDTKDVIDEENRVMKDLGQLHLKEQHTDLLFRLLKEETSDVLKKVNDALAALPSNISSDPDVKMIFANFSKTTALYFRMNGALKPPSVFDFLPHLLSDASSLRPIYHFSKNRSGVSAVIGIPTVKRPAQSYLIATLSDLIEKMNNRDKEDTLIVIFIAEIDQQSIAEIVNDIKSQFEEELESGLIDIISPPASYYPDFDKLRLTLSDPLERVRWRSKQCLDFAFLMMYCYPKGMFYVQLEDDILAKRNYLSVMKNTALTMSAKNQPWFVLDFCQLGFIGKMFRSVDLPWIVQFIFMFYNDKPVDWLLDNLVQTKVCNLEKDSKHCKLQKDKLWIHNKPSLFQHIGTTSSLKGKVQKLKDKHFGKIPLFYPHTNPPATVGSSIKHFKKHSLIRAYNGETFFWGFEPQFRFRSGNFENPSDKFSNASVLAHFVSKNSDESSTLTLQKELLARKTSKEKAFSVVGKFNSIGTAEGLFNASVSPIKELKLLLHSATKNWVILSEKLFFHANSSSISFVASEVTSMATLNTNNRILTLYNKDHNVTLCINSKTITKLPTPIRPVESKSSLDPYLGLIRYCSALSPDGHLYAVAAERDLIVWSTEDWNQKYTKILPRSASKITFTPFSDKILVADKTGDVYSYSLNEDSPSGVLLLGHLSILLDILVTPDERFVLTCDRDEKIRVTHYPNSHNIERFCLGHSAFVTRIVLLRDDVLLSASGDGTLKFWQYVKGECLASYSVENDVDIGANYCIITGMATLEEADELIVCVSVFNYDGLLVYISPPGASYELKLIQKISCCEPLDLVCCESLLWILNYSSTCLLKAFSWNKNDHKYTETVPTEVEEACRIINENCFSFTGSTTDLSVLHKKFSLKEKSLVKKIKLDLMCKKCNTEKAMVRLQKKHSYCRDCFLTMVSHKFRSTLGKTKLMKNDERVLCVFHGNQASIALSYLLNQGTDEKTQKRLRFRTVFLFIDESPIRVPGVCCDKLSEIFRKLQTFGFECYVTKLSSIYKQFTYKAFDHESISNFLSPDISDGKLSSLFHDVKNNTSKVEMLWRLRYQLYFNTAKSLECQKIFVPECGTDLSIRLLSNVALGRGSQIPSDVAVCDKKFPNVFLIRPLREITSKELAFFNVFSQLELSVVNPVFFMCDSGSSLQEETESFIYRLQEEFPSTVYTIFHTGDKLKISEKSANEKICSFCFNSFKVNESNAECSKENILTSIEEIDTNLKNCSSCDCRKNKTCDSGLNTLAKEMLCYACQHILTDMQSTNNFPSATLKEMKFQSHMNEMKKEIEDFLL</sequence>
<dbReference type="InterPro" id="IPR001194">
    <property type="entry name" value="cDENN_dom"/>
</dbReference>
<dbReference type="InterPro" id="IPR043153">
    <property type="entry name" value="DENN_C"/>
</dbReference>
<dbReference type="InterPro" id="IPR006759">
    <property type="entry name" value="Glyco_transf_54"/>
</dbReference>
<accession>A0AAN9Y3L2</accession>
<dbReference type="EMBL" id="JBBCAQ010000032">
    <property type="protein sequence ID" value="KAK7584010.1"/>
    <property type="molecule type" value="Genomic_DNA"/>
</dbReference>
<dbReference type="PANTHER" id="PTHR12062">
    <property type="entry name" value="N-ACETYLGLUCOSAMINYLTRANSFERASE VI"/>
    <property type="match status" value="1"/>
</dbReference>
<dbReference type="InterPro" id="IPR005113">
    <property type="entry name" value="uDENN_dom"/>
</dbReference>
<name>A0AAN9Y3L2_9HEMI</name>
<keyword evidence="7" id="KW-0677">Repeat</keyword>
<dbReference type="PROSITE" id="PS50082">
    <property type="entry name" value="WD_REPEATS_2"/>
    <property type="match status" value="1"/>
</dbReference>
<evidence type="ECO:0000256" key="6">
    <source>
        <dbReference type="HAMAP-Rule" id="MF_03054"/>
    </source>
</evidence>
<feature type="compositionally biased region" description="Basic and acidic residues" evidence="9">
    <location>
        <begin position="155"/>
        <end position="181"/>
    </location>
</feature>
<dbReference type="Pfam" id="PF10288">
    <property type="entry name" value="CTU2"/>
    <property type="match status" value="1"/>
</dbReference>
<dbReference type="GO" id="GO:0005793">
    <property type="term" value="C:endoplasmic reticulum-Golgi intermediate compartment"/>
    <property type="evidence" value="ECO:0007669"/>
    <property type="project" value="TreeGrafter"/>
</dbReference>
<feature type="region of interest" description="Disordered" evidence="9">
    <location>
        <begin position="445"/>
        <end position="478"/>
    </location>
</feature>
<dbReference type="GO" id="GO:0006487">
    <property type="term" value="P:protein N-linked glycosylation"/>
    <property type="evidence" value="ECO:0007669"/>
    <property type="project" value="TreeGrafter"/>
</dbReference>
<dbReference type="InterPro" id="IPR014729">
    <property type="entry name" value="Rossmann-like_a/b/a_fold"/>
</dbReference>
<dbReference type="InterPro" id="IPR001680">
    <property type="entry name" value="WD40_rpt"/>
</dbReference>
<dbReference type="SUPFAM" id="SSF52402">
    <property type="entry name" value="Adenine nucleotide alpha hydrolases-like"/>
    <property type="match status" value="1"/>
</dbReference>
<feature type="compositionally biased region" description="Polar residues" evidence="9">
    <location>
        <begin position="36"/>
        <end position="54"/>
    </location>
</feature>
<dbReference type="Pfam" id="PF02141">
    <property type="entry name" value="DENN"/>
    <property type="match status" value="1"/>
</dbReference>
<dbReference type="Pfam" id="PF04666">
    <property type="entry name" value="MGAT4_cons"/>
    <property type="match status" value="1"/>
</dbReference>
<dbReference type="GO" id="GO:0034227">
    <property type="term" value="P:tRNA thio-modification"/>
    <property type="evidence" value="ECO:0007669"/>
    <property type="project" value="UniProtKB-UniRule"/>
</dbReference>
<dbReference type="InterPro" id="IPR019407">
    <property type="entry name" value="CTU2"/>
</dbReference>
<feature type="region of interest" description="Disordered" evidence="9">
    <location>
        <begin position="36"/>
        <end position="63"/>
    </location>
</feature>
<dbReference type="GO" id="GO:0005634">
    <property type="term" value="C:nucleus"/>
    <property type="evidence" value="ECO:0007669"/>
    <property type="project" value="UniProtKB-SubCell"/>
</dbReference>
<keyword evidence="7" id="KW-0819">tRNA processing</keyword>
<feature type="region of interest" description="Disordered" evidence="9">
    <location>
        <begin position="326"/>
        <end position="349"/>
    </location>
</feature>
<dbReference type="HAMAP" id="MF_03056">
    <property type="entry name" value="TRM82"/>
    <property type="match status" value="1"/>
</dbReference>
<dbReference type="InterPro" id="IPR037516">
    <property type="entry name" value="Tripartite_DENN"/>
</dbReference>
<evidence type="ECO:0000313" key="12">
    <source>
        <dbReference type="Proteomes" id="UP001367676"/>
    </source>
</evidence>
<dbReference type="SUPFAM" id="SSF50978">
    <property type="entry name" value="WD40 repeat-like"/>
    <property type="match status" value="1"/>
</dbReference>
<dbReference type="Pfam" id="PF03455">
    <property type="entry name" value="dDENN"/>
    <property type="match status" value="1"/>
</dbReference>
<evidence type="ECO:0000256" key="2">
    <source>
        <dbReference type="ARBA" id="ARBA00022676"/>
    </source>
</evidence>
<dbReference type="Pfam" id="PF23524">
    <property type="entry name" value="MGAT4A_C"/>
    <property type="match status" value="1"/>
</dbReference>
<evidence type="ECO:0000313" key="11">
    <source>
        <dbReference type="EMBL" id="KAK7584010.1"/>
    </source>
</evidence>
<comment type="function">
    <text evidence="4">Required for the Mettl1-dependent formation of N(7)-methylguanine at position 46 (m7G46) in tRNA. In the Mettl1-wuho methyltransferase complex, it is required to stabilize and induce conformational changes of the catalytic subunit. Required for binding of nanos mRNA and repression of translation by the mei-P26-bgcn-bam-sxl complex. May cooperate with mei-P26 and nanos to derepress the BMP signaling pathway. May cooperate with mei-P26 to suppress expression of a subset of microRNAs. May cooperate with mei-P26 to regulate bam expression levels in germline cells during gametogenesis. Required to promote mitosis to meiosis transition during gametogenesis. May regulate germline cell division in part by regulating ribosome biogenesis.</text>
</comment>
<feature type="domain" description="UDENN" evidence="10">
    <location>
        <begin position="516"/>
        <end position="915"/>
    </location>
</feature>
<dbReference type="InterPro" id="IPR015943">
    <property type="entry name" value="WD40/YVTN_repeat-like_dom_sf"/>
</dbReference>
<comment type="subcellular location">
    <subcellularLocation>
        <location evidence="6">Cytoplasm</location>
    </subcellularLocation>
    <subcellularLocation>
        <location evidence="7">Nucleus</location>
    </subcellularLocation>
</comment>
<dbReference type="SMART" id="SM00801">
    <property type="entry name" value="dDENN"/>
    <property type="match status" value="1"/>
</dbReference>
<organism evidence="11 12">
    <name type="scientific">Parthenolecanium corni</name>
    <dbReference type="NCBI Taxonomy" id="536013"/>
    <lineage>
        <taxon>Eukaryota</taxon>
        <taxon>Metazoa</taxon>
        <taxon>Ecdysozoa</taxon>
        <taxon>Arthropoda</taxon>
        <taxon>Hexapoda</taxon>
        <taxon>Insecta</taxon>
        <taxon>Pterygota</taxon>
        <taxon>Neoptera</taxon>
        <taxon>Paraneoptera</taxon>
        <taxon>Hemiptera</taxon>
        <taxon>Sternorrhyncha</taxon>
        <taxon>Coccoidea</taxon>
        <taxon>Coccidae</taxon>
        <taxon>Parthenolecanium</taxon>
    </lineage>
</organism>
<dbReference type="InterPro" id="IPR057279">
    <property type="entry name" value="MGAT4"/>
</dbReference>
<dbReference type="InterPro" id="IPR005112">
    <property type="entry name" value="dDENN_dom"/>
</dbReference>
<dbReference type="InterPro" id="IPR028884">
    <property type="entry name" value="Trm82"/>
</dbReference>
<reference evidence="11 12" key="1">
    <citation type="submission" date="2024-03" db="EMBL/GenBank/DDBJ databases">
        <title>Adaptation during the transition from Ophiocordyceps entomopathogen to insect associate is accompanied by gene loss and intensified selection.</title>
        <authorList>
            <person name="Ward C.M."/>
            <person name="Onetto C.A."/>
            <person name="Borneman A.R."/>
        </authorList>
    </citation>
    <scope>NUCLEOTIDE SEQUENCE [LARGE SCALE GENOMIC DNA]</scope>
    <source>
        <strain evidence="11">AWRI1</strain>
        <tissue evidence="11">Single Adult Female</tissue>
    </source>
</reference>
<dbReference type="GO" id="GO:0016779">
    <property type="term" value="F:nucleotidyltransferase activity"/>
    <property type="evidence" value="ECO:0007669"/>
    <property type="project" value="UniProtKB-UniRule"/>
</dbReference>
<dbReference type="InterPro" id="IPR056576">
    <property type="entry name" value="MGAT4_A/B/C_C"/>
</dbReference>
<dbReference type="GO" id="GO:0106004">
    <property type="term" value="P:tRNA (guanine-N7)-methylation"/>
    <property type="evidence" value="ECO:0007669"/>
    <property type="project" value="UniProtKB-UniRule"/>
</dbReference>
<dbReference type="Proteomes" id="UP001367676">
    <property type="component" value="Unassembled WGS sequence"/>
</dbReference>
<feature type="repeat" description="WD" evidence="8">
    <location>
        <begin position="1602"/>
        <end position="1642"/>
    </location>
</feature>
<dbReference type="SMART" id="SM00320">
    <property type="entry name" value="WD40"/>
    <property type="match status" value="2"/>
</dbReference>
<comment type="function">
    <text evidence="7">Required for the formation of N(7)-methylguanine at position 46 (m7G46) in tRNA. In the complex, it is required to stabilize and induce conformational changes of the catalytic subunit.</text>
</comment>
<dbReference type="Gene3D" id="3.40.50.11500">
    <property type="match status" value="1"/>
</dbReference>
<comment type="function">
    <text evidence="6">Plays a central role in 2-thiolation of mcm(5)S(2)U at tRNA wobble positions of tRNA(Lys), tRNA(Glu) and tRNA(Gln). May act by forming a heterodimer with NCS6/CTU1 that ligates sulfur from thiocarboxylated URM1 onto the uridine of tRNAs at wobble position.</text>
</comment>
<dbReference type="GO" id="GO:0005795">
    <property type="term" value="C:Golgi stack"/>
    <property type="evidence" value="ECO:0007669"/>
    <property type="project" value="TreeGrafter"/>
</dbReference>
<keyword evidence="7 8" id="KW-0853">WD repeat</keyword>
<dbReference type="Pfam" id="PF00400">
    <property type="entry name" value="WD40"/>
    <property type="match status" value="1"/>
</dbReference>
<evidence type="ECO:0000256" key="9">
    <source>
        <dbReference type="SAM" id="MobiDB-lite"/>
    </source>
</evidence>
<dbReference type="SMART" id="SM00800">
    <property type="entry name" value="uDENN"/>
    <property type="match status" value="1"/>
</dbReference>
<comment type="pathway">
    <text evidence="6">tRNA modification; 5-methoxycarbonylmethyl-2-thiouridine-tRNA biosynthesis.</text>
</comment>
<keyword evidence="12" id="KW-1185">Reference proteome</keyword>
<feature type="compositionally biased region" description="Polar residues" evidence="9">
    <location>
        <begin position="326"/>
        <end position="344"/>
    </location>
</feature>
<comment type="similarity">
    <text evidence="6">Belongs to the CTU2/NCS2 family.</text>
</comment>
<comment type="caution">
    <text evidence="11">The sequence shown here is derived from an EMBL/GenBank/DDBJ whole genome shotgun (WGS) entry which is preliminary data.</text>
</comment>
<evidence type="ECO:0000256" key="4">
    <source>
        <dbReference type="ARBA" id="ARBA00093337"/>
    </source>
</evidence>
<dbReference type="GO" id="GO:0002098">
    <property type="term" value="P:tRNA wobble uridine modification"/>
    <property type="evidence" value="ECO:0007669"/>
    <property type="project" value="UniProtKB-UniRule"/>
</dbReference>
<dbReference type="PANTHER" id="PTHR12062:SF9">
    <property type="entry name" value="ALPHA-1,3-MANNOSYL-GLYCOPROTEIN 4-BETA-N-ACETYLGLUCOSAMINYLTRANSFERASE A, ISOFORM A"/>
    <property type="match status" value="1"/>
</dbReference>
<evidence type="ECO:0000256" key="8">
    <source>
        <dbReference type="PROSITE-ProRule" id="PRU00221"/>
    </source>
</evidence>
<protein>
    <recommendedName>
        <fullName evidence="6">Cytoplasmic tRNA 2-thiolation protein 2</fullName>
    </recommendedName>
</protein>
<dbReference type="GO" id="GO:0005783">
    <property type="term" value="C:endoplasmic reticulum"/>
    <property type="evidence" value="ECO:0007669"/>
    <property type="project" value="TreeGrafter"/>
</dbReference>
<dbReference type="Pfam" id="PF03456">
    <property type="entry name" value="uDENN"/>
    <property type="match status" value="1"/>
</dbReference>
<dbReference type="Gene3D" id="3.30.450.200">
    <property type="match status" value="1"/>
</dbReference>
<keyword evidence="6" id="KW-0963">Cytoplasm</keyword>
<dbReference type="SMART" id="SM00799">
    <property type="entry name" value="DENN"/>
    <property type="match status" value="1"/>
</dbReference>
<dbReference type="FunFam" id="3.40.50.11500:FF:000004">
    <property type="entry name" value="DENN domain-containing protein 2C isoform X1"/>
    <property type="match status" value="1"/>
</dbReference>
<dbReference type="Gene3D" id="2.130.10.10">
    <property type="entry name" value="YVTN repeat-like/Quinoprotein amine dehydrogenase"/>
    <property type="match status" value="1"/>
</dbReference>
<evidence type="ECO:0000256" key="3">
    <source>
        <dbReference type="ARBA" id="ARBA00022679"/>
    </source>
</evidence>
<evidence type="ECO:0000259" key="10">
    <source>
        <dbReference type="PROSITE" id="PS50211"/>
    </source>
</evidence>